<dbReference type="Gene3D" id="1.20.120.1870">
    <property type="entry name" value="Fic/DOC protein, Fido domain"/>
    <property type="match status" value="1"/>
</dbReference>
<evidence type="ECO:0000259" key="1">
    <source>
        <dbReference type="PROSITE" id="PS51459"/>
    </source>
</evidence>
<dbReference type="PANTHER" id="PTHR39426:SF1">
    <property type="entry name" value="HOMOLOGY TO DEATH-ON-CURING PROTEIN OF PHAGE P1"/>
    <property type="match status" value="1"/>
</dbReference>
<dbReference type="InterPro" id="IPR036597">
    <property type="entry name" value="Fido-like_dom_sf"/>
</dbReference>
<accession>A0ABP6KUU4</accession>
<reference evidence="3" key="1">
    <citation type="journal article" date="2019" name="Int. J. Syst. Evol. Microbiol.">
        <title>The Global Catalogue of Microorganisms (GCM) 10K type strain sequencing project: providing services to taxonomists for standard genome sequencing and annotation.</title>
        <authorList>
            <consortium name="The Broad Institute Genomics Platform"/>
            <consortium name="The Broad Institute Genome Sequencing Center for Infectious Disease"/>
            <person name="Wu L."/>
            <person name="Ma J."/>
        </authorList>
    </citation>
    <scope>NUCLEOTIDE SEQUENCE [LARGE SCALE GENOMIC DNA]</scope>
    <source>
        <strain evidence="3">JCM 3106</strain>
    </source>
</reference>
<dbReference type="InterPro" id="IPR006440">
    <property type="entry name" value="Doc"/>
</dbReference>
<dbReference type="EMBL" id="BAAAWD010000015">
    <property type="protein sequence ID" value="GAA3024478.1"/>
    <property type="molecule type" value="Genomic_DNA"/>
</dbReference>
<protein>
    <submittedName>
        <fullName evidence="2">Type II toxin-antitoxin system death-on-curing family toxin</fullName>
    </submittedName>
</protein>
<dbReference type="InterPro" id="IPR053737">
    <property type="entry name" value="Type_II_TA_Toxin"/>
</dbReference>
<proteinExistence type="predicted"/>
<dbReference type="Pfam" id="PF02661">
    <property type="entry name" value="Fic"/>
    <property type="match status" value="1"/>
</dbReference>
<sequence length="127" mass="13742">MTAFITLEQGLRIARAAAGMPIQIRDLGLLEAALVRPRTSVFGQDAYPDVFTKAAALFHSIIANHPFVDGNKRAAWLTMYVFCAKNGVRIEPSDDDEAYDFVIAVASGKLTEIDEIAGVLRSFAAPA</sequence>
<name>A0ABP6KUU4_9ACTN</name>
<dbReference type="PANTHER" id="PTHR39426">
    <property type="entry name" value="HOMOLOGY TO DEATH-ON-CURING PROTEIN OF PHAGE P1"/>
    <property type="match status" value="1"/>
</dbReference>
<dbReference type="Proteomes" id="UP001499930">
    <property type="component" value="Unassembled WGS sequence"/>
</dbReference>
<dbReference type="RefSeq" id="WP_344900792.1">
    <property type="nucleotide sequence ID" value="NZ_BAAAWD010000015.1"/>
</dbReference>
<dbReference type="NCBIfam" id="TIGR01550">
    <property type="entry name" value="DOC_P1"/>
    <property type="match status" value="1"/>
</dbReference>
<dbReference type="InterPro" id="IPR003812">
    <property type="entry name" value="Fido"/>
</dbReference>
<dbReference type="PROSITE" id="PS51459">
    <property type="entry name" value="FIDO"/>
    <property type="match status" value="1"/>
</dbReference>
<feature type="domain" description="Fido" evidence="1">
    <location>
        <begin position="5"/>
        <end position="122"/>
    </location>
</feature>
<comment type="caution">
    <text evidence="2">The sequence shown here is derived from an EMBL/GenBank/DDBJ whole genome shotgun (WGS) entry which is preliminary data.</text>
</comment>
<keyword evidence="3" id="KW-1185">Reference proteome</keyword>
<evidence type="ECO:0000313" key="3">
    <source>
        <dbReference type="Proteomes" id="UP001499930"/>
    </source>
</evidence>
<evidence type="ECO:0000313" key="2">
    <source>
        <dbReference type="EMBL" id="GAA3024478.1"/>
    </source>
</evidence>
<organism evidence="2 3">
    <name type="scientific">Streptosporangium longisporum</name>
    <dbReference type="NCBI Taxonomy" id="46187"/>
    <lineage>
        <taxon>Bacteria</taxon>
        <taxon>Bacillati</taxon>
        <taxon>Actinomycetota</taxon>
        <taxon>Actinomycetes</taxon>
        <taxon>Streptosporangiales</taxon>
        <taxon>Streptosporangiaceae</taxon>
        <taxon>Streptosporangium</taxon>
    </lineage>
</organism>
<gene>
    <name evidence="2" type="ORF">GCM10017559_57500</name>
</gene>
<dbReference type="SUPFAM" id="SSF140931">
    <property type="entry name" value="Fic-like"/>
    <property type="match status" value="1"/>
</dbReference>